<dbReference type="EMBL" id="JAEUGD010000042">
    <property type="protein sequence ID" value="MBL6446996.1"/>
    <property type="molecule type" value="Genomic_DNA"/>
</dbReference>
<comment type="caution">
    <text evidence="2">The sequence shown here is derived from an EMBL/GenBank/DDBJ whole genome shotgun (WGS) entry which is preliminary data.</text>
</comment>
<dbReference type="Proteomes" id="UP000614216">
    <property type="component" value="Unassembled WGS sequence"/>
</dbReference>
<gene>
    <name evidence="2" type="ORF">JMN32_11795</name>
</gene>
<evidence type="ECO:0008006" key="4">
    <source>
        <dbReference type="Google" id="ProtNLM"/>
    </source>
</evidence>
<dbReference type="InterPro" id="IPR031409">
    <property type="entry name" value="Darcynin"/>
</dbReference>
<protein>
    <recommendedName>
        <fullName evidence="4">Darcynin 1</fullName>
    </recommendedName>
</protein>
<sequence>MTYSILVLYRATNYWLALSREERGRFFETEIAPIIQKCDERLSIRLFDSEAFHAKTSDFMLVECQNLQDYYYFMEYLRDTELFSKPYIELNDVIIGVENGFQRFEEEEFNKE</sequence>
<keyword evidence="3" id="KW-1185">Reference proteome</keyword>
<comment type="similarity">
    <text evidence="1">Belongs to the darcynin family.</text>
</comment>
<name>A0A937G1Z0_9BACT</name>
<accession>A0A937G1Z0</accession>
<dbReference type="Pfam" id="PF17074">
    <property type="entry name" value="Darcynin"/>
    <property type="match status" value="1"/>
</dbReference>
<proteinExistence type="inferred from homology"/>
<evidence type="ECO:0000256" key="1">
    <source>
        <dbReference type="ARBA" id="ARBA00006869"/>
    </source>
</evidence>
<reference evidence="2" key="1">
    <citation type="submission" date="2021-01" db="EMBL/GenBank/DDBJ databases">
        <title>Fulvivirga kasyanovii gen. nov., sp nov., a novel member of the phylum Bacteroidetes isolated from seawater in a mussel farm.</title>
        <authorList>
            <person name="Zhao L.-H."/>
            <person name="Wang Z.-J."/>
        </authorList>
    </citation>
    <scope>NUCLEOTIDE SEQUENCE</scope>
    <source>
        <strain evidence="2">29W222</strain>
    </source>
</reference>
<dbReference type="AlphaFoldDB" id="A0A937G1Z0"/>
<evidence type="ECO:0000313" key="2">
    <source>
        <dbReference type="EMBL" id="MBL6446996.1"/>
    </source>
</evidence>
<evidence type="ECO:0000313" key="3">
    <source>
        <dbReference type="Proteomes" id="UP000614216"/>
    </source>
</evidence>
<organism evidence="2 3">
    <name type="scientific">Fulvivirga marina</name>
    <dbReference type="NCBI Taxonomy" id="2494733"/>
    <lineage>
        <taxon>Bacteria</taxon>
        <taxon>Pseudomonadati</taxon>
        <taxon>Bacteroidota</taxon>
        <taxon>Cytophagia</taxon>
        <taxon>Cytophagales</taxon>
        <taxon>Fulvivirgaceae</taxon>
        <taxon>Fulvivirga</taxon>
    </lineage>
</organism>